<feature type="compositionally biased region" description="Polar residues" evidence="1">
    <location>
        <begin position="27"/>
        <end position="41"/>
    </location>
</feature>
<dbReference type="Pfam" id="PF12773">
    <property type="entry name" value="DZR"/>
    <property type="match status" value="1"/>
</dbReference>
<feature type="region of interest" description="Disordered" evidence="1">
    <location>
        <begin position="1"/>
        <end position="43"/>
    </location>
</feature>
<feature type="compositionally biased region" description="Basic and acidic residues" evidence="1">
    <location>
        <begin position="9"/>
        <end position="19"/>
    </location>
</feature>
<evidence type="ECO:0000313" key="3">
    <source>
        <dbReference type="EMBL" id="MBE7526031.1"/>
    </source>
</evidence>
<sequence length="94" mass="9527">MRGVAGSHGGDHHGRDRNSGHHGWGNSYPSNSALPTNSTTGGRPCPKCGSATNLGGRYCTQCGAALVPGNCVDCNANLAPGTKFCPNCGKAQQT</sequence>
<feature type="domain" description="DZANK-type" evidence="2">
    <location>
        <begin position="45"/>
        <end position="89"/>
    </location>
</feature>
<evidence type="ECO:0000313" key="4">
    <source>
        <dbReference type="EMBL" id="MBE7526044.1"/>
    </source>
</evidence>
<dbReference type="Proteomes" id="UP000710385">
    <property type="component" value="Unassembled WGS sequence"/>
</dbReference>
<evidence type="ECO:0000313" key="5">
    <source>
        <dbReference type="Proteomes" id="UP000710385"/>
    </source>
</evidence>
<reference evidence="3" key="1">
    <citation type="submission" date="2020-05" db="EMBL/GenBank/DDBJ databases">
        <title>High-Quality Genomes of Partial-Nitritation/Anammox System by Hierarchical Clustering Based Hybrid Assembly.</title>
        <authorList>
            <person name="Liu L."/>
            <person name="Wang Y."/>
            <person name="Che Y."/>
            <person name="Chen Y."/>
            <person name="Xia Y."/>
            <person name="Luo R."/>
            <person name="Cheng S.H."/>
            <person name="Zheng C."/>
            <person name="Zhang T."/>
        </authorList>
    </citation>
    <scope>NUCLEOTIDE SEQUENCE</scope>
    <source>
        <strain evidence="3">H1_PAT1</strain>
    </source>
</reference>
<name>A0A928Y7D9_UNCKA</name>
<accession>A0A928Y7D9</accession>
<protein>
    <submittedName>
        <fullName evidence="3">Zinc ribbon domain-containing protein</fullName>
    </submittedName>
</protein>
<dbReference type="EMBL" id="JABTTY010000004">
    <property type="protein sequence ID" value="MBE7526031.1"/>
    <property type="molecule type" value="Genomic_DNA"/>
</dbReference>
<proteinExistence type="predicted"/>
<evidence type="ECO:0000256" key="1">
    <source>
        <dbReference type="SAM" id="MobiDB-lite"/>
    </source>
</evidence>
<comment type="caution">
    <text evidence="3">The sequence shown here is derived from an EMBL/GenBank/DDBJ whole genome shotgun (WGS) entry which is preliminary data.</text>
</comment>
<dbReference type="InterPro" id="IPR025874">
    <property type="entry name" value="DZR"/>
</dbReference>
<gene>
    <name evidence="3" type="ORF">HS096_07210</name>
    <name evidence="4" type="ORF">HS096_07275</name>
</gene>
<dbReference type="AlphaFoldDB" id="A0A928Y7D9"/>
<dbReference type="EMBL" id="JABTTY010000004">
    <property type="protein sequence ID" value="MBE7526044.1"/>
    <property type="molecule type" value="Genomic_DNA"/>
</dbReference>
<organism evidence="3 5">
    <name type="scientific">candidate division WWE3 bacterium</name>
    <dbReference type="NCBI Taxonomy" id="2053526"/>
    <lineage>
        <taxon>Bacteria</taxon>
        <taxon>Katanobacteria</taxon>
    </lineage>
</organism>
<evidence type="ECO:0000259" key="2">
    <source>
        <dbReference type="Pfam" id="PF12773"/>
    </source>
</evidence>